<accession>A0A941CQU3</accession>
<evidence type="ECO:0000313" key="3">
    <source>
        <dbReference type="Proteomes" id="UP000675379"/>
    </source>
</evidence>
<comment type="caution">
    <text evidence="2">The sequence shown here is derived from an EMBL/GenBank/DDBJ whole genome shotgun (WGS) entry which is preliminary data.</text>
</comment>
<dbReference type="Gene3D" id="2.30.30.40">
    <property type="entry name" value="SH3 Domains"/>
    <property type="match status" value="1"/>
</dbReference>
<organism evidence="2 3">
    <name type="scientific">Proteiniclasticum sediminis</name>
    <dbReference type="NCBI Taxonomy" id="2804028"/>
    <lineage>
        <taxon>Bacteria</taxon>
        <taxon>Bacillati</taxon>
        <taxon>Bacillota</taxon>
        <taxon>Clostridia</taxon>
        <taxon>Eubacteriales</taxon>
        <taxon>Clostridiaceae</taxon>
        <taxon>Proteiniclasticum</taxon>
    </lineage>
</organism>
<feature type="domain" description="SH3b" evidence="1">
    <location>
        <begin position="132"/>
        <end position="193"/>
    </location>
</feature>
<dbReference type="EMBL" id="JAGSCS010000004">
    <property type="protein sequence ID" value="MBR0575673.1"/>
    <property type="molecule type" value="Genomic_DNA"/>
</dbReference>
<gene>
    <name evidence="2" type="ORF">KCG48_04875</name>
</gene>
<name>A0A941CQU3_9CLOT</name>
<dbReference type="Proteomes" id="UP000675379">
    <property type="component" value="Unassembled WGS sequence"/>
</dbReference>
<sequence>MKPVLLEVDFHDNPTTAKWIIDNKPAIADAITRALVKTFKLKKKVAPAPATGIKDLAGTVKIIYTGADGVNARKAPSFEQDAVDHVVKAGEVFTVTGITTDGQFYRLKSGLFITTGDKFVAYSKATPAAPAFTEYLVKVTAYALNVRKGPGINHPIATTIRLGQVYTIVGEKDGWGQLKSGAGWINLDYTERV</sequence>
<dbReference type="InterPro" id="IPR003646">
    <property type="entry name" value="SH3-like_bac-type"/>
</dbReference>
<keyword evidence="3" id="KW-1185">Reference proteome</keyword>
<evidence type="ECO:0000259" key="1">
    <source>
        <dbReference type="PROSITE" id="PS51781"/>
    </source>
</evidence>
<protein>
    <submittedName>
        <fullName evidence="2">SH3 domain-containing protein</fullName>
    </submittedName>
</protein>
<dbReference type="AlphaFoldDB" id="A0A941CQU3"/>
<dbReference type="Pfam" id="PF08239">
    <property type="entry name" value="SH3_3"/>
    <property type="match status" value="1"/>
</dbReference>
<proteinExistence type="predicted"/>
<dbReference type="PROSITE" id="PS51781">
    <property type="entry name" value="SH3B"/>
    <property type="match status" value="1"/>
</dbReference>
<evidence type="ECO:0000313" key="2">
    <source>
        <dbReference type="EMBL" id="MBR0575673.1"/>
    </source>
</evidence>
<reference evidence="2" key="1">
    <citation type="submission" date="2021-04" db="EMBL/GenBank/DDBJ databases">
        <title>Proteiniclasticum sedimins sp. nov., an obligate anaerobic bacterium isolated from anaerobic sludge.</title>
        <authorList>
            <person name="Liu J."/>
        </authorList>
    </citation>
    <scope>NUCLEOTIDE SEQUENCE</scope>
    <source>
        <strain evidence="2">BAD-10</strain>
    </source>
</reference>